<dbReference type="EMBL" id="GEZM01019581">
    <property type="protein sequence ID" value="JAV89612.1"/>
    <property type="molecule type" value="Transcribed_RNA"/>
</dbReference>
<dbReference type="InterPro" id="IPR043502">
    <property type="entry name" value="DNA/RNA_pol_sf"/>
</dbReference>
<keyword evidence="3" id="KW-0548">Nucleotidyltransferase</keyword>
<dbReference type="SUPFAM" id="SSF50630">
    <property type="entry name" value="Acid proteases"/>
    <property type="match status" value="1"/>
</dbReference>
<dbReference type="Pfam" id="PF00078">
    <property type="entry name" value="RVT_1"/>
    <property type="match status" value="1"/>
</dbReference>
<dbReference type="SUPFAM" id="SSF56672">
    <property type="entry name" value="DNA/RNA polymerases"/>
    <property type="match status" value="1"/>
</dbReference>
<dbReference type="GO" id="GO:0004519">
    <property type="term" value="F:endonuclease activity"/>
    <property type="evidence" value="ECO:0007669"/>
    <property type="project" value="UniProtKB-KW"/>
</dbReference>
<evidence type="ECO:0000256" key="6">
    <source>
        <dbReference type="ARBA" id="ARBA00022801"/>
    </source>
</evidence>
<evidence type="ECO:0000259" key="9">
    <source>
        <dbReference type="PROSITE" id="PS50994"/>
    </source>
</evidence>
<dbReference type="InterPro" id="IPR021109">
    <property type="entry name" value="Peptidase_aspartic_dom_sf"/>
</dbReference>
<dbReference type="InterPro" id="IPR041373">
    <property type="entry name" value="RT_RNaseH"/>
</dbReference>
<dbReference type="PROSITE" id="PS50994">
    <property type="entry name" value="INTEGRASE"/>
    <property type="match status" value="1"/>
</dbReference>
<dbReference type="SUPFAM" id="SSF53098">
    <property type="entry name" value="Ribonuclease H-like"/>
    <property type="match status" value="1"/>
</dbReference>
<proteinExistence type="predicted"/>
<keyword evidence="6" id="KW-0378">Hydrolase</keyword>
<dbReference type="InterPro" id="IPR036397">
    <property type="entry name" value="RNaseH_sf"/>
</dbReference>
<dbReference type="InterPro" id="IPR043128">
    <property type="entry name" value="Rev_trsase/Diguanyl_cyclase"/>
</dbReference>
<dbReference type="Gene3D" id="3.10.10.10">
    <property type="entry name" value="HIV Type 1 Reverse Transcriptase, subunit A, domain 1"/>
    <property type="match status" value="1"/>
</dbReference>
<keyword evidence="5" id="KW-0255">Endonuclease</keyword>
<dbReference type="AlphaFoldDB" id="A0A1Y1MVB1"/>
<keyword evidence="2" id="KW-0808">Transferase</keyword>
<evidence type="ECO:0000256" key="1">
    <source>
        <dbReference type="ARBA" id="ARBA00012493"/>
    </source>
</evidence>
<dbReference type="Gene3D" id="2.40.70.10">
    <property type="entry name" value="Acid Proteases"/>
    <property type="match status" value="1"/>
</dbReference>
<evidence type="ECO:0000256" key="3">
    <source>
        <dbReference type="ARBA" id="ARBA00022695"/>
    </source>
</evidence>
<organism evidence="10">
    <name type="scientific">Photinus pyralis</name>
    <name type="common">Common eastern firefly</name>
    <name type="synonym">Lampyris pyralis</name>
    <dbReference type="NCBI Taxonomy" id="7054"/>
    <lineage>
        <taxon>Eukaryota</taxon>
        <taxon>Metazoa</taxon>
        <taxon>Ecdysozoa</taxon>
        <taxon>Arthropoda</taxon>
        <taxon>Hexapoda</taxon>
        <taxon>Insecta</taxon>
        <taxon>Pterygota</taxon>
        <taxon>Neoptera</taxon>
        <taxon>Endopterygota</taxon>
        <taxon>Coleoptera</taxon>
        <taxon>Polyphaga</taxon>
        <taxon>Elateriformia</taxon>
        <taxon>Elateroidea</taxon>
        <taxon>Lampyridae</taxon>
        <taxon>Lampyrinae</taxon>
        <taxon>Photinus</taxon>
    </lineage>
</organism>
<name>A0A1Y1MVB1_PHOPY</name>
<dbReference type="CDD" id="cd09274">
    <property type="entry name" value="RNase_HI_RT_Ty3"/>
    <property type="match status" value="1"/>
</dbReference>
<dbReference type="Gene3D" id="3.30.420.10">
    <property type="entry name" value="Ribonuclease H-like superfamily/Ribonuclease H"/>
    <property type="match status" value="1"/>
</dbReference>
<dbReference type="CDD" id="cd01647">
    <property type="entry name" value="RT_LTR"/>
    <property type="match status" value="1"/>
</dbReference>
<evidence type="ECO:0000256" key="7">
    <source>
        <dbReference type="ARBA" id="ARBA00022918"/>
    </source>
</evidence>
<evidence type="ECO:0000313" key="10">
    <source>
        <dbReference type="EMBL" id="JAV89612.1"/>
    </source>
</evidence>
<dbReference type="Gene3D" id="3.10.20.370">
    <property type="match status" value="1"/>
</dbReference>
<dbReference type="Pfam" id="PF00665">
    <property type="entry name" value="rve"/>
    <property type="match status" value="1"/>
</dbReference>
<dbReference type="FunFam" id="3.10.20.370:FF:000001">
    <property type="entry name" value="Retrovirus-related Pol polyprotein from transposon 17.6-like protein"/>
    <property type="match status" value="1"/>
</dbReference>
<protein>
    <recommendedName>
        <fullName evidence="1">RNA-directed DNA polymerase</fullName>
        <ecNumber evidence="1">2.7.7.49</ecNumber>
    </recommendedName>
</protein>
<evidence type="ECO:0000256" key="2">
    <source>
        <dbReference type="ARBA" id="ARBA00022679"/>
    </source>
</evidence>
<dbReference type="GO" id="GO:0015074">
    <property type="term" value="P:DNA integration"/>
    <property type="evidence" value="ECO:0007669"/>
    <property type="project" value="InterPro"/>
</dbReference>
<evidence type="ECO:0000256" key="5">
    <source>
        <dbReference type="ARBA" id="ARBA00022759"/>
    </source>
</evidence>
<dbReference type="FunFam" id="3.30.70.270:FF:000020">
    <property type="entry name" value="Transposon Tf2-6 polyprotein-like Protein"/>
    <property type="match status" value="1"/>
</dbReference>
<dbReference type="GO" id="GO:0003964">
    <property type="term" value="F:RNA-directed DNA polymerase activity"/>
    <property type="evidence" value="ECO:0007669"/>
    <property type="project" value="UniProtKB-KW"/>
</dbReference>
<dbReference type="PANTHER" id="PTHR37984:SF5">
    <property type="entry name" value="PROTEIN NYNRIN-LIKE"/>
    <property type="match status" value="1"/>
</dbReference>
<dbReference type="Pfam" id="PF08284">
    <property type="entry name" value="RVP_2"/>
    <property type="match status" value="1"/>
</dbReference>
<dbReference type="EC" id="2.7.7.49" evidence="1"/>
<evidence type="ECO:0000259" key="8">
    <source>
        <dbReference type="PROSITE" id="PS50878"/>
    </source>
</evidence>
<feature type="domain" description="Integrase catalytic" evidence="9">
    <location>
        <begin position="763"/>
        <end position="929"/>
    </location>
</feature>
<sequence length="1039" mass="121565">MEETFLTILPQLDINILGKTAVAMIDTGAEISLISEKFIKENLGRLEKFTIMIKGMRVTTANQKSFALIKRKFILGFEVQGLHIENEMFVLAGMQMDCIIGADILRKHKGIINFEEGSVTIGKRKANLKMNEQYEKEKENQEASLQINHVEQRKISKETIQERLNCREEWKDKIAEVLYQQKDLINREIRVAAGYQHTLQVDDRGLGKIQTYSVPFHYRQEIREVLKQMIEDGIIERASTNVINPLVIVKKKNGTLRLCLDARELNRRTVPQLESPQKIEALLGKIGKNKIFTKLDLQNSFWLIPLEENSRKFTGFSVDGATFQFKVVPFGLASSCAALVRAMQQILDQYDTFCLHYVDDIIIFSDTEEEHLQHVTTILEKLNENGLKLHLEKCEFVKEKVKFLGFEINQQGLEIENSRLEEIKKFPPPTNVRKLRGFLGLLNYYRKFVPRYSEISVPLVELLKKGVKFKWTKEREEAFGKLKEELINGINLYHPDFHEEFILRTDASDNAVAGVLAQIQGGVEVPICFISRILRGPELNYSVSEKEMLAIIYCVTKLKFYLLGRKFTIETDHRALTHLMTTRFANNRIYRWSLILQEFSFEIKYIKGKNNLIADVLSRKGITEKEMEIEFKILVNHMAENTGLFSVERIRESQEAEELLNLRQKIGEKQRYRGYKIEDELLIKVIGGEELYVIDRNLCEEMGRYFHLKYGHIGIRRGWLLMRENFYCKRDLGVMKAMVNKCHLCSLGKYKNFKNQNEVKSIRTNEPLQIIAIDYLSNLVKSGKNKHILVIIDLFSRFTKLYLVPVCTTDKTVQMLDKFIEEVGRPKKIIADNATYFNNDRFKLALRDREIELGFCSIRHPQGNPSERYIQEVIKYLRIKLYNESHTNWGRYAKQVESFINEVPSTVTEKPPAYVMFGIFPERPWVKIDEGEERLKQELIKVREKVRRKQERYVIKENNKIKNRVIFREGDMVVLKKLRVADGPKQISAKLLLPYEGPYVINRRFGDSYELRFRDSDRIRGKFHLSMLYKYDDNYGDYE</sequence>
<dbReference type="GO" id="GO:0003676">
    <property type="term" value="F:nucleic acid binding"/>
    <property type="evidence" value="ECO:0007669"/>
    <property type="project" value="InterPro"/>
</dbReference>
<feature type="domain" description="Reverse transcriptase" evidence="8">
    <location>
        <begin position="230"/>
        <end position="408"/>
    </location>
</feature>
<dbReference type="PANTHER" id="PTHR37984">
    <property type="entry name" value="PROTEIN CBG26694"/>
    <property type="match status" value="1"/>
</dbReference>
<keyword evidence="7" id="KW-0695">RNA-directed DNA polymerase</keyword>
<dbReference type="GO" id="GO:0016787">
    <property type="term" value="F:hydrolase activity"/>
    <property type="evidence" value="ECO:0007669"/>
    <property type="project" value="UniProtKB-KW"/>
</dbReference>
<evidence type="ECO:0000256" key="4">
    <source>
        <dbReference type="ARBA" id="ARBA00022722"/>
    </source>
</evidence>
<dbReference type="Gene3D" id="1.10.340.70">
    <property type="match status" value="1"/>
</dbReference>
<dbReference type="CDD" id="cd00303">
    <property type="entry name" value="retropepsin_like"/>
    <property type="match status" value="1"/>
</dbReference>
<reference evidence="10" key="1">
    <citation type="journal article" date="2016" name="Sci. Rep.">
        <title>Molecular characterization of firefly nuptial gifts: a multi-omics approach sheds light on postcopulatory sexual selection.</title>
        <authorList>
            <person name="Al-Wathiqui N."/>
            <person name="Fallon T.R."/>
            <person name="South A."/>
            <person name="Weng J.K."/>
            <person name="Lewis S.M."/>
        </authorList>
    </citation>
    <scope>NUCLEOTIDE SEQUENCE</scope>
</reference>
<dbReference type="InterPro" id="IPR000477">
    <property type="entry name" value="RT_dom"/>
</dbReference>
<dbReference type="InterPro" id="IPR012337">
    <property type="entry name" value="RNaseH-like_sf"/>
</dbReference>
<dbReference type="Pfam" id="PF17917">
    <property type="entry name" value="RT_RNaseH"/>
    <property type="match status" value="1"/>
</dbReference>
<keyword evidence="4" id="KW-0540">Nuclease</keyword>
<accession>A0A1Y1MVB1</accession>
<dbReference type="Gene3D" id="3.30.70.270">
    <property type="match status" value="2"/>
</dbReference>
<dbReference type="InterPro" id="IPR050951">
    <property type="entry name" value="Retrovirus_Pol_polyprotein"/>
</dbReference>
<dbReference type="InterPro" id="IPR001584">
    <property type="entry name" value="Integrase_cat-core"/>
</dbReference>
<dbReference type="PROSITE" id="PS50878">
    <property type="entry name" value="RT_POL"/>
    <property type="match status" value="1"/>
</dbReference>
<dbReference type="GO" id="GO:0042575">
    <property type="term" value="C:DNA polymerase complex"/>
    <property type="evidence" value="ECO:0007669"/>
    <property type="project" value="UniProtKB-ARBA"/>
</dbReference>